<evidence type="ECO:0000256" key="6">
    <source>
        <dbReference type="ARBA" id="ARBA00023004"/>
    </source>
</evidence>
<evidence type="ECO:0000256" key="1">
    <source>
        <dbReference type="ARBA" id="ARBA00001971"/>
    </source>
</evidence>
<keyword evidence="6 8" id="KW-0408">Iron</keyword>
<dbReference type="PRINTS" id="PR00463">
    <property type="entry name" value="EP450I"/>
</dbReference>
<dbReference type="InterPro" id="IPR017972">
    <property type="entry name" value="Cyt_P450_CS"/>
</dbReference>
<accession>A0A5D2MN94</accession>
<dbReference type="FunFam" id="1.10.630.10:FF:000008">
    <property type="entry name" value="Cytochrome P450 71D8"/>
    <property type="match status" value="1"/>
</dbReference>
<dbReference type="GO" id="GO:0020037">
    <property type="term" value="F:heme binding"/>
    <property type="evidence" value="ECO:0007669"/>
    <property type="project" value="InterPro"/>
</dbReference>
<comment type="cofactor">
    <cofactor evidence="1 8">
        <name>heme</name>
        <dbReference type="ChEBI" id="CHEBI:30413"/>
    </cofactor>
</comment>
<dbReference type="GO" id="GO:0005506">
    <property type="term" value="F:iron ion binding"/>
    <property type="evidence" value="ECO:0007669"/>
    <property type="project" value="InterPro"/>
</dbReference>
<keyword evidence="3 8" id="KW-0349">Heme</keyword>
<dbReference type="PROSITE" id="PS00086">
    <property type="entry name" value="CYTOCHROME_P450"/>
    <property type="match status" value="1"/>
</dbReference>
<proteinExistence type="inferred from homology"/>
<evidence type="ECO:0000256" key="3">
    <source>
        <dbReference type="ARBA" id="ARBA00022617"/>
    </source>
</evidence>
<dbReference type="Proteomes" id="UP000322667">
    <property type="component" value="Chromosome A13"/>
</dbReference>
<gene>
    <name evidence="10" type="ORF">ES332_A13G162100v1</name>
</gene>
<evidence type="ECO:0000313" key="10">
    <source>
        <dbReference type="EMBL" id="TYH92149.1"/>
    </source>
</evidence>
<reference evidence="10 11" key="1">
    <citation type="submission" date="2019-07" db="EMBL/GenBank/DDBJ databases">
        <title>WGS assembly of Gossypium tomentosum.</title>
        <authorList>
            <person name="Chen Z.J."/>
            <person name="Sreedasyam A."/>
            <person name="Ando A."/>
            <person name="Song Q."/>
            <person name="De L."/>
            <person name="Hulse-Kemp A."/>
            <person name="Ding M."/>
            <person name="Ye W."/>
            <person name="Kirkbride R."/>
            <person name="Jenkins J."/>
            <person name="Plott C."/>
            <person name="Lovell J."/>
            <person name="Lin Y.-M."/>
            <person name="Vaughn R."/>
            <person name="Liu B."/>
            <person name="Li W."/>
            <person name="Simpson S."/>
            <person name="Scheffler B."/>
            <person name="Saski C."/>
            <person name="Grover C."/>
            <person name="Hu G."/>
            <person name="Conover J."/>
            <person name="Carlson J."/>
            <person name="Shu S."/>
            <person name="Boston L."/>
            <person name="Williams M."/>
            <person name="Peterson D."/>
            <person name="Mcgee K."/>
            <person name="Jones D."/>
            <person name="Wendel J."/>
            <person name="Stelly D."/>
            <person name="Grimwood J."/>
            <person name="Schmutz J."/>
        </authorList>
    </citation>
    <scope>NUCLEOTIDE SEQUENCE [LARGE SCALE GENOMIC DNA]</scope>
    <source>
        <strain evidence="10">7179.01</strain>
    </source>
</reference>
<organism evidence="10 11">
    <name type="scientific">Gossypium tomentosum</name>
    <name type="common">Hawaiian cotton</name>
    <name type="synonym">Gossypium sandvicense</name>
    <dbReference type="NCBI Taxonomy" id="34277"/>
    <lineage>
        <taxon>Eukaryota</taxon>
        <taxon>Viridiplantae</taxon>
        <taxon>Streptophyta</taxon>
        <taxon>Embryophyta</taxon>
        <taxon>Tracheophyta</taxon>
        <taxon>Spermatophyta</taxon>
        <taxon>Magnoliopsida</taxon>
        <taxon>eudicotyledons</taxon>
        <taxon>Gunneridae</taxon>
        <taxon>Pentapetalae</taxon>
        <taxon>rosids</taxon>
        <taxon>malvids</taxon>
        <taxon>Malvales</taxon>
        <taxon>Malvaceae</taxon>
        <taxon>Malvoideae</taxon>
        <taxon>Gossypium</taxon>
    </lineage>
</organism>
<name>A0A5D2MN94_GOSTO</name>
<evidence type="ECO:0000256" key="2">
    <source>
        <dbReference type="ARBA" id="ARBA00010617"/>
    </source>
</evidence>
<evidence type="ECO:0000256" key="4">
    <source>
        <dbReference type="ARBA" id="ARBA00022723"/>
    </source>
</evidence>
<evidence type="ECO:0000256" key="5">
    <source>
        <dbReference type="ARBA" id="ARBA00023002"/>
    </source>
</evidence>
<evidence type="ECO:0000256" key="9">
    <source>
        <dbReference type="RuleBase" id="RU000461"/>
    </source>
</evidence>
<evidence type="ECO:0000256" key="7">
    <source>
        <dbReference type="ARBA" id="ARBA00023033"/>
    </source>
</evidence>
<keyword evidence="5 9" id="KW-0560">Oxidoreductase</keyword>
<feature type="binding site" description="axial binding residue" evidence="8">
    <location>
        <position position="447"/>
    </location>
    <ligand>
        <name>heme</name>
        <dbReference type="ChEBI" id="CHEBI:30413"/>
    </ligand>
    <ligandPart>
        <name>Fe</name>
        <dbReference type="ChEBI" id="CHEBI:18248"/>
    </ligandPart>
</feature>
<keyword evidence="11" id="KW-1185">Reference proteome</keyword>
<keyword evidence="4 8" id="KW-0479">Metal-binding</keyword>
<dbReference type="EMBL" id="CM017622">
    <property type="protein sequence ID" value="TYH92149.1"/>
    <property type="molecule type" value="Genomic_DNA"/>
</dbReference>
<dbReference type="GO" id="GO:0016705">
    <property type="term" value="F:oxidoreductase activity, acting on paired donors, with incorporation or reduction of molecular oxygen"/>
    <property type="evidence" value="ECO:0007669"/>
    <property type="project" value="InterPro"/>
</dbReference>
<dbReference type="InterPro" id="IPR001128">
    <property type="entry name" value="Cyt_P450"/>
</dbReference>
<evidence type="ECO:0000256" key="8">
    <source>
        <dbReference type="PIRSR" id="PIRSR602401-1"/>
    </source>
</evidence>
<dbReference type="InterPro" id="IPR002401">
    <property type="entry name" value="Cyt_P450_E_grp-I"/>
</dbReference>
<protein>
    <recommendedName>
        <fullName evidence="12">Cytochrome P450</fullName>
    </recommendedName>
</protein>
<dbReference type="PANTHER" id="PTHR47955">
    <property type="entry name" value="CYTOCHROME P450 FAMILY 71 PROTEIN"/>
    <property type="match status" value="1"/>
</dbReference>
<evidence type="ECO:0000313" key="11">
    <source>
        <dbReference type="Proteomes" id="UP000322667"/>
    </source>
</evidence>
<dbReference type="Gene3D" id="1.10.630.10">
    <property type="entry name" value="Cytochrome P450"/>
    <property type="match status" value="1"/>
</dbReference>
<comment type="similarity">
    <text evidence="2 9">Belongs to the cytochrome P450 family.</text>
</comment>
<dbReference type="PANTHER" id="PTHR47955:SF8">
    <property type="entry name" value="CYTOCHROME P450 71D11-LIKE"/>
    <property type="match status" value="1"/>
</dbReference>
<dbReference type="PRINTS" id="PR00385">
    <property type="entry name" value="P450"/>
</dbReference>
<evidence type="ECO:0008006" key="12">
    <source>
        <dbReference type="Google" id="ProtNLM"/>
    </source>
</evidence>
<dbReference type="CDD" id="cd11072">
    <property type="entry name" value="CYP71-like"/>
    <property type="match status" value="1"/>
</dbReference>
<keyword evidence="7 9" id="KW-0503">Monooxygenase</keyword>
<sequence>MTVMELQLPSFQVLLSILLVSFFIFRSLKKSKPKNPDLKPIPGPRKFPVIGNLHQIASPSPHKTLRDLALKHGPLMHLQLGEISTVIVSSPEVAKEVTKTHDINFSYRPAMEVPRVYTYDFTNIAFAPYGNYWRYLRKVCNTELLTASRVQSFRSIREAEVLNLVKTIHESEGKPVNLSDMIFSMTYGIVARAAFGKKCKDQQTYIDSITELTKLLSGFSLSDFYPSIKPLQLFSGMKTKVEKMHKENDKIIANIIKEHRERRAREKSGQAEAEQEDLVDVLLRIQEENEFPLADKNIKSVIVDVFGAGSETSSTTVEWALSEMIKNPWVMKEAQAEVRRVFGPKGNVDETGLHELKYLKAVIRETFRIRPSVPLLLPRECHQACEINGYHVPEKTRVLINAWALGRDPNYWNEPDKFNPERFLNGSVDYTGTNYEFIPFGAGRRMCPGITFATPNLELPLAHLLFHFDWKLPNGMKGEDLDMSEVFGMTVKRKTELVLIPTPYHGSKIVH</sequence>
<dbReference type="SUPFAM" id="SSF48264">
    <property type="entry name" value="Cytochrome P450"/>
    <property type="match status" value="1"/>
</dbReference>
<dbReference type="GO" id="GO:0004497">
    <property type="term" value="F:monooxygenase activity"/>
    <property type="evidence" value="ECO:0007669"/>
    <property type="project" value="UniProtKB-KW"/>
</dbReference>
<dbReference type="InterPro" id="IPR036396">
    <property type="entry name" value="Cyt_P450_sf"/>
</dbReference>
<dbReference type="AlphaFoldDB" id="A0A5D2MN94"/>
<dbReference type="Pfam" id="PF00067">
    <property type="entry name" value="p450"/>
    <property type="match status" value="1"/>
</dbReference>